<evidence type="ECO:0000259" key="1">
    <source>
        <dbReference type="Pfam" id="PF00149"/>
    </source>
</evidence>
<dbReference type="OrthoDB" id="356681at2"/>
<organism evidence="2 3">
    <name type="scientific">Cupriavidus basilensis</name>
    <dbReference type="NCBI Taxonomy" id="68895"/>
    <lineage>
        <taxon>Bacteria</taxon>
        <taxon>Pseudomonadati</taxon>
        <taxon>Pseudomonadota</taxon>
        <taxon>Betaproteobacteria</taxon>
        <taxon>Burkholderiales</taxon>
        <taxon>Burkholderiaceae</taxon>
        <taxon>Cupriavidus</taxon>
    </lineage>
</organism>
<gene>
    <name evidence="2" type="ORF">RR42_m0844</name>
</gene>
<dbReference type="Gene3D" id="3.60.21.10">
    <property type="match status" value="1"/>
</dbReference>
<proteinExistence type="predicted"/>
<feature type="domain" description="Calcineurin-like phosphoesterase" evidence="1">
    <location>
        <begin position="1"/>
        <end position="223"/>
    </location>
</feature>
<dbReference type="InterPro" id="IPR029052">
    <property type="entry name" value="Metallo-depent_PP-like"/>
</dbReference>
<dbReference type="Pfam" id="PF00149">
    <property type="entry name" value="Metallophos"/>
    <property type="match status" value="1"/>
</dbReference>
<dbReference type="RefSeq" id="WP_043344353.1">
    <property type="nucleotide sequence ID" value="NZ_CP010536.1"/>
</dbReference>
<dbReference type="PANTHER" id="PTHR37844:SF2">
    <property type="entry name" value="SER_THR PROTEIN PHOSPHATASE SUPERFAMILY (AFU_ORTHOLOGUE AFUA_1G14840)"/>
    <property type="match status" value="1"/>
</dbReference>
<dbReference type="GO" id="GO:0016787">
    <property type="term" value="F:hydrolase activity"/>
    <property type="evidence" value="ECO:0007669"/>
    <property type="project" value="InterPro"/>
</dbReference>
<dbReference type="KEGG" id="cbw:RR42_m0844"/>
<dbReference type="PANTHER" id="PTHR37844">
    <property type="entry name" value="SER/THR PROTEIN PHOSPHATASE SUPERFAMILY (AFU_ORTHOLOGUE AFUA_1G14840)"/>
    <property type="match status" value="1"/>
</dbReference>
<name>A0A0C4YC95_9BURK</name>
<dbReference type="SUPFAM" id="SSF56300">
    <property type="entry name" value="Metallo-dependent phosphatases"/>
    <property type="match status" value="1"/>
</dbReference>
<dbReference type="Proteomes" id="UP000031843">
    <property type="component" value="Chromosome main"/>
</dbReference>
<sequence length="262" mass="28592">MKIRILSDLHLEHDTPAAIPDCPADLVVLAGDIANGRAGVDWAARTFSGPVVYVPGNHEYYESAFEQVDAQLAQAAGAAPHVRVLNDAVACFDNLAGEPVRVIGTTWWTDYALFGAGRREESMLACAGVMVDHRLIEVADGDGLRRRFTTADALARHEAASAWLAAQLAVPFAGKTVVVTHHAPDLGSLDPRFSHDLVSAGFISRRPDLVAQADLWVHGHTHTGFDYRLEDARVVCNPRGYIRRKTGEPENPAFDWCYTVEL</sequence>
<dbReference type="InterPro" id="IPR004843">
    <property type="entry name" value="Calcineurin-like_PHP"/>
</dbReference>
<dbReference type="EMBL" id="CP010536">
    <property type="protein sequence ID" value="AJG18256.1"/>
    <property type="molecule type" value="Genomic_DNA"/>
</dbReference>
<protein>
    <submittedName>
        <fullName evidence="2">Ser/Thr protein phosphatase family protein</fullName>
    </submittedName>
</protein>
<keyword evidence="3" id="KW-1185">Reference proteome</keyword>
<accession>A0A0C4YC95</accession>
<evidence type="ECO:0000313" key="3">
    <source>
        <dbReference type="Proteomes" id="UP000031843"/>
    </source>
</evidence>
<reference evidence="2 3" key="1">
    <citation type="journal article" date="2015" name="Genome Announc.">
        <title>Complete Genome Sequence of Cupriavidus basilensis 4G11, Isolated from the Oak Ridge Field Research Center Site.</title>
        <authorList>
            <person name="Ray J."/>
            <person name="Waters R.J."/>
            <person name="Skerker J.M."/>
            <person name="Kuehl J.V."/>
            <person name="Price M.N."/>
            <person name="Huang J."/>
            <person name="Chakraborty R."/>
            <person name="Arkin A.P."/>
            <person name="Deutschbauer A."/>
        </authorList>
    </citation>
    <scope>NUCLEOTIDE SEQUENCE [LARGE SCALE GENOMIC DNA]</scope>
    <source>
        <strain evidence="2">4G11</strain>
    </source>
</reference>
<dbReference type="STRING" id="68895.RR42_m0844"/>
<dbReference type="AlphaFoldDB" id="A0A0C4YC95"/>
<evidence type="ECO:0000313" key="2">
    <source>
        <dbReference type="EMBL" id="AJG18256.1"/>
    </source>
</evidence>